<dbReference type="PANTHER" id="PTHR43513">
    <property type="entry name" value="DIHYDROOROTATE DEHYDROGENASE B (NAD(+)), ELECTRON TRANSFER SUBUNIT"/>
    <property type="match status" value="1"/>
</dbReference>
<keyword evidence="1" id="KW-0408">Iron</keyword>
<dbReference type="InterPro" id="IPR017927">
    <property type="entry name" value="FAD-bd_FR_type"/>
</dbReference>
<evidence type="ECO:0000256" key="1">
    <source>
        <dbReference type="PIRSR" id="PIRSR006816-2"/>
    </source>
</evidence>
<dbReference type="Proteomes" id="UP000254374">
    <property type="component" value="Unassembled WGS sequence"/>
</dbReference>
<dbReference type="Pfam" id="PF00175">
    <property type="entry name" value="NAD_binding_1"/>
    <property type="match status" value="1"/>
</dbReference>
<dbReference type="GO" id="GO:0006221">
    <property type="term" value="P:pyrimidine nucleotide biosynthetic process"/>
    <property type="evidence" value="ECO:0007669"/>
    <property type="project" value="InterPro"/>
</dbReference>
<dbReference type="SUPFAM" id="SSF52343">
    <property type="entry name" value="Ferredoxin reductase-like, C-terminal NADP-linked domain"/>
    <property type="match status" value="1"/>
</dbReference>
<comment type="cofactor">
    <cofactor evidence="1">
        <name>[2Fe-2S] cluster</name>
        <dbReference type="ChEBI" id="CHEBI:190135"/>
    </cofactor>
    <text evidence="1">Binds 1 [2Fe-2S] cluster per subunit.</text>
</comment>
<dbReference type="InterPro" id="IPR017938">
    <property type="entry name" value="Riboflavin_synthase-like_b-brl"/>
</dbReference>
<dbReference type="PIRSF" id="PIRSF006816">
    <property type="entry name" value="Cyc3_hyd_g"/>
    <property type="match status" value="1"/>
</dbReference>
<feature type="binding site" evidence="1">
    <location>
        <position position="261"/>
    </location>
    <ligand>
        <name>[2Fe-2S] cluster</name>
        <dbReference type="ChEBI" id="CHEBI:190135"/>
    </ligand>
</feature>
<dbReference type="InterPro" id="IPR039261">
    <property type="entry name" value="FNR_nucleotide-bd"/>
</dbReference>
<dbReference type="Gene3D" id="2.40.30.10">
    <property type="entry name" value="Translation factors"/>
    <property type="match status" value="1"/>
</dbReference>
<dbReference type="CDD" id="cd06221">
    <property type="entry name" value="sulfite_reductase_like"/>
    <property type="match status" value="1"/>
</dbReference>
<dbReference type="GO" id="GO:0051537">
    <property type="term" value="F:2 iron, 2 sulfur cluster binding"/>
    <property type="evidence" value="ECO:0007669"/>
    <property type="project" value="UniProtKB-KW"/>
</dbReference>
<evidence type="ECO:0000313" key="3">
    <source>
        <dbReference type="EMBL" id="SIR20409.1"/>
    </source>
</evidence>
<proteinExistence type="predicted"/>
<sequence length="281" mass="31568">MINLKVDPYLPLEAVIVEKTEESSTIFTLHLRFLDPEHQEQFRFYPGQFNMLYLYGVGEVAISIVSDPEKKNILTHTIRAIGRVTKALQKLQPGDRIGVRGPYGRGWPLEHTIGKDVVVLTGGLGCAPSVSIIEYILARREQYGHLSILQGVKHSDDFIFRKQYAIWQKSPNTVIHVAADQAGPKWPWAVGYVTDMIDKLNLNPENTVVMMCGPEMMMNTAVKVLNKRGISEDNIYLSMERNMECGIGQCGHCQYGGVFICKDGPVFAYSEIKALFNEPGF</sequence>
<dbReference type="Pfam" id="PF00970">
    <property type="entry name" value="FAD_binding_6"/>
    <property type="match status" value="1"/>
</dbReference>
<dbReference type="PANTHER" id="PTHR43513:SF3">
    <property type="entry name" value="DIHYDROOROTATE DEHYDROGENASE B (NAD(+)), ELECTRON TRANSFER SUBUNIT-RELATED"/>
    <property type="match status" value="1"/>
</dbReference>
<gene>
    <name evidence="4" type="primary">pyrK</name>
    <name evidence="4" type="ORF">NCTC11401_02289</name>
    <name evidence="3" type="ORF">SAMN05421777_10821</name>
</gene>
<dbReference type="PROSITE" id="PS51384">
    <property type="entry name" value="FAD_FR"/>
    <property type="match status" value="1"/>
</dbReference>
<dbReference type="Proteomes" id="UP000186808">
    <property type="component" value="Unassembled WGS sequence"/>
</dbReference>
<dbReference type="AlphaFoldDB" id="A0A377GLL0"/>
<feature type="domain" description="FAD-binding FR-type" evidence="2">
    <location>
        <begin position="9"/>
        <end position="109"/>
    </location>
</feature>
<dbReference type="Pfam" id="PF10418">
    <property type="entry name" value="DHODB_Fe-S_bind"/>
    <property type="match status" value="1"/>
</dbReference>
<dbReference type="InterPro" id="IPR008333">
    <property type="entry name" value="Cbr1-like_FAD-bd_dom"/>
</dbReference>
<dbReference type="EMBL" id="UGGV01000001">
    <property type="protein sequence ID" value="STO25453.1"/>
    <property type="molecule type" value="Genomic_DNA"/>
</dbReference>
<keyword evidence="5" id="KW-1185">Reference proteome</keyword>
<dbReference type="PRINTS" id="PR00406">
    <property type="entry name" value="CYTB5RDTASE"/>
</dbReference>
<name>A0A377GLL0_9GAMM</name>
<dbReference type="Gene3D" id="3.40.50.80">
    <property type="entry name" value="Nucleotide-binding domain of ferredoxin-NADP reductase (FNR) module"/>
    <property type="match status" value="1"/>
</dbReference>
<evidence type="ECO:0000313" key="5">
    <source>
        <dbReference type="Proteomes" id="UP000186808"/>
    </source>
</evidence>
<protein>
    <submittedName>
        <fullName evidence="4">Dihydrdoorotate oxidase B, electron transfer subunit</fullName>
    </submittedName>
    <submittedName>
        <fullName evidence="3">NAD(P)H-flavin reductase</fullName>
    </submittedName>
</protein>
<organism evidence="4 6">
    <name type="scientific">Fluoribacter gormanii</name>
    <dbReference type="NCBI Taxonomy" id="464"/>
    <lineage>
        <taxon>Bacteria</taxon>
        <taxon>Pseudomonadati</taxon>
        <taxon>Pseudomonadota</taxon>
        <taxon>Gammaproteobacteria</taxon>
        <taxon>Legionellales</taxon>
        <taxon>Legionellaceae</taxon>
        <taxon>Fluoribacter</taxon>
    </lineage>
</organism>
<keyword evidence="1" id="KW-0411">Iron-sulfur</keyword>
<dbReference type="GO" id="GO:0046872">
    <property type="term" value="F:metal ion binding"/>
    <property type="evidence" value="ECO:0007669"/>
    <property type="project" value="UniProtKB-KW"/>
</dbReference>
<dbReference type="InterPro" id="IPR050353">
    <property type="entry name" value="PyrK_electron_transfer"/>
</dbReference>
<reference evidence="4 6" key="2">
    <citation type="submission" date="2018-06" db="EMBL/GenBank/DDBJ databases">
        <authorList>
            <consortium name="Pathogen Informatics"/>
            <person name="Doyle S."/>
        </authorList>
    </citation>
    <scope>NUCLEOTIDE SEQUENCE [LARGE SCALE GENOMIC DNA]</scope>
    <source>
        <strain evidence="4 6">NCTC11401</strain>
    </source>
</reference>
<evidence type="ECO:0000313" key="4">
    <source>
        <dbReference type="EMBL" id="STO25453.1"/>
    </source>
</evidence>
<keyword evidence="1" id="KW-0001">2Fe-2S</keyword>
<feature type="binding site" evidence="1">
    <location>
        <position position="250"/>
    </location>
    <ligand>
        <name>[2Fe-2S] cluster</name>
        <dbReference type="ChEBI" id="CHEBI:190135"/>
    </ligand>
</feature>
<evidence type="ECO:0000259" key="2">
    <source>
        <dbReference type="PROSITE" id="PS51384"/>
    </source>
</evidence>
<feature type="binding site" evidence="1">
    <location>
        <position position="253"/>
    </location>
    <ligand>
        <name>[2Fe-2S] cluster</name>
        <dbReference type="ChEBI" id="CHEBI:190135"/>
    </ligand>
</feature>
<dbReference type="GO" id="GO:0050660">
    <property type="term" value="F:flavin adenine dinucleotide binding"/>
    <property type="evidence" value="ECO:0007669"/>
    <property type="project" value="InterPro"/>
</dbReference>
<feature type="binding site" evidence="1">
    <location>
        <position position="245"/>
    </location>
    <ligand>
        <name>[2Fe-2S] cluster</name>
        <dbReference type="ChEBI" id="CHEBI:190135"/>
    </ligand>
</feature>
<evidence type="ECO:0000313" key="6">
    <source>
        <dbReference type="Proteomes" id="UP000254374"/>
    </source>
</evidence>
<dbReference type="InterPro" id="IPR019480">
    <property type="entry name" value="Dihydroorotate_DH_Fe-S-bd"/>
</dbReference>
<dbReference type="RefSeq" id="WP_409365648.1">
    <property type="nucleotide sequence ID" value="NZ_CAAAIV010000071.1"/>
</dbReference>
<accession>A0A377GLL0</accession>
<dbReference type="InterPro" id="IPR001433">
    <property type="entry name" value="OxRdtase_FAD/NAD-bd"/>
</dbReference>
<keyword evidence="1" id="KW-0479">Metal-binding</keyword>
<reference evidence="3 5" key="1">
    <citation type="submission" date="2017-01" db="EMBL/GenBank/DDBJ databases">
        <authorList>
            <person name="Varghese N."/>
            <person name="Submissions S."/>
        </authorList>
    </citation>
    <scope>NUCLEOTIDE SEQUENCE [LARGE SCALE GENOMIC DNA]</scope>
    <source>
        <strain evidence="3 5">ATCC 33342</strain>
    </source>
</reference>
<dbReference type="SUPFAM" id="SSF63380">
    <property type="entry name" value="Riboflavin synthase domain-like"/>
    <property type="match status" value="1"/>
</dbReference>
<dbReference type="STRING" id="464.Lgor_2154"/>
<dbReference type="InterPro" id="IPR012165">
    <property type="entry name" value="Cyt_c3_hydrogenase_gsu"/>
</dbReference>
<dbReference type="GO" id="GO:0016491">
    <property type="term" value="F:oxidoreductase activity"/>
    <property type="evidence" value="ECO:0007669"/>
    <property type="project" value="InterPro"/>
</dbReference>
<dbReference type="EMBL" id="FTNL01000008">
    <property type="protein sequence ID" value="SIR20409.1"/>
    <property type="molecule type" value="Genomic_DNA"/>
</dbReference>